<evidence type="ECO:0000313" key="2">
    <source>
        <dbReference type="Proteomes" id="UP000664534"/>
    </source>
</evidence>
<dbReference type="InterPro" id="IPR014718">
    <property type="entry name" value="GH-type_carb-bd"/>
</dbReference>
<gene>
    <name evidence="1" type="ORF">IMSHALPRED_006270</name>
</gene>
<accession>A0A8H3FGB2</accession>
<organism evidence="1 2">
    <name type="scientific">Imshaugia aleurites</name>
    <dbReference type="NCBI Taxonomy" id="172621"/>
    <lineage>
        <taxon>Eukaryota</taxon>
        <taxon>Fungi</taxon>
        <taxon>Dikarya</taxon>
        <taxon>Ascomycota</taxon>
        <taxon>Pezizomycotina</taxon>
        <taxon>Lecanoromycetes</taxon>
        <taxon>OSLEUM clade</taxon>
        <taxon>Lecanoromycetidae</taxon>
        <taxon>Lecanorales</taxon>
        <taxon>Lecanorineae</taxon>
        <taxon>Parmeliaceae</taxon>
        <taxon>Imshaugia</taxon>
    </lineage>
</organism>
<dbReference type="PANTHER" id="PTHR10091">
    <property type="entry name" value="ALDOSE-1-EPIMERASE"/>
    <property type="match status" value="1"/>
</dbReference>
<dbReference type="EMBL" id="CAJPDT010000037">
    <property type="protein sequence ID" value="CAF9924702.1"/>
    <property type="molecule type" value="Genomic_DNA"/>
</dbReference>
<dbReference type="GO" id="GO:0004034">
    <property type="term" value="F:aldose 1-epimerase activity"/>
    <property type="evidence" value="ECO:0007669"/>
    <property type="project" value="TreeGrafter"/>
</dbReference>
<dbReference type="GO" id="GO:0006006">
    <property type="term" value="P:glucose metabolic process"/>
    <property type="evidence" value="ECO:0007669"/>
    <property type="project" value="TreeGrafter"/>
</dbReference>
<reference evidence="1" key="1">
    <citation type="submission" date="2021-03" db="EMBL/GenBank/DDBJ databases">
        <authorList>
            <person name="Tagirdzhanova G."/>
        </authorList>
    </citation>
    <scope>NUCLEOTIDE SEQUENCE</scope>
</reference>
<sequence length="316" mass="34609">MSPKSPESAFTFLAHGAAIQEFNVDGQNIVLAFPEANFYKSHNAPYFGETIGRTTNRVKDAQIHNLNGKTYSLHSNDGPNCLHGGAQGWGKKDFNGPVPVNRNGKEGVQFTYLSKDGEEGYPGTVECKVWYTAGKELGKTVLDVDYFNLNPTSSTIDGHAITLSTDQHLSLDPNSIPTGEITAHASAPKPNTTFFLGASSPSFDDCFVLDPPNIIPLDTRNLPLRTLVRMSHPATKLNLEILSTEPAFQFYTGEHIEVPELESSGGEKIPAKGPRAGIAVEPSRYVDAQRSEWRGQCLLKKGEVWGAKSQYRAWKE</sequence>
<comment type="caution">
    <text evidence="1">The sequence shown here is derived from an EMBL/GenBank/DDBJ whole genome shotgun (WGS) entry which is preliminary data.</text>
</comment>
<dbReference type="InterPro" id="IPR008183">
    <property type="entry name" value="Aldose_1/G6P_1-epimerase"/>
</dbReference>
<dbReference type="GO" id="GO:0033499">
    <property type="term" value="P:galactose catabolic process via UDP-galactose, Leloir pathway"/>
    <property type="evidence" value="ECO:0007669"/>
    <property type="project" value="TreeGrafter"/>
</dbReference>
<dbReference type="SUPFAM" id="SSF74650">
    <property type="entry name" value="Galactose mutarotase-like"/>
    <property type="match status" value="1"/>
</dbReference>
<keyword evidence="2" id="KW-1185">Reference proteome</keyword>
<evidence type="ECO:0008006" key="3">
    <source>
        <dbReference type="Google" id="ProtNLM"/>
    </source>
</evidence>
<proteinExistence type="predicted"/>
<name>A0A8H3FGB2_9LECA</name>
<dbReference type="GO" id="GO:0030246">
    <property type="term" value="F:carbohydrate binding"/>
    <property type="evidence" value="ECO:0007669"/>
    <property type="project" value="InterPro"/>
</dbReference>
<dbReference type="OrthoDB" id="274691at2759"/>
<dbReference type="Gene3D" id="2.70.98.10">
    <property type="match status" value="1"/>
</dbReference>
<evidence type="ECO:0000313" key="1">
    <source>
        <dbReference type="EMBL" id="CAF9924702.1"/>
    </source>
</evidence>
<protein>
    <recommendedName>
        <fullName evidence="3">Aldose 1-epimerase</fullName>
    </recommendedName>
</protein>
<dbReference type="Pfam" id="PF01263">
    <property type="entry name" value="Aldose_epim"/>
    <property type="match status" value="2"/>
</dbReference>
<dbReference type="PANTHER" id="PTHR10091:SF0">
    <property type="entry name" value="GALACTOSE MUTAROTASE"/>
    <property type="match status" value="1"/>
</dbReference>
<dbReference type="InterPro" id="IPR011013">
    <property type="entry name" value="Gal_mutarotase_sf_dom"/>
</dbReference>
<dbReference type="Proteomes" id="UP000664534">
    <property type="component" value="Unassembled WGS sequence"/>
</dbReference>
<dbReference type="AlphaFoldDB" id="A0A8H3FGB2"/>